<name>A0A7W3VZH6_9PSEU</name>
<dbReference type="AlphaFoldDB" id="A0A7W3VZH6"/>
<dbReference type="RefSeq" id="WP_182892999.1">
    <property type="nucleotide sequence ID" value="NZ_JACGZW010000007.1"/>
</dbReference>
<sequence length="277" mass="29203">MGAAVSGVAGALAAYRDGEAERAGALAAEAGTPLGAELATYLAAGPSGPVYDQPAAFTAFIRGGGNVGLYRRLSEELAARYDSWRPDALLDLGCGDGLAIEPALARASFRPERIDLVEPSEALLADVEIPGARRFSLTAQDFLAADGSTWNLTQSTFALQSIEPSVRASVLNALRARTERLVLAEFDVPDTADLESLAQRYERGVAEYGEQASLVAQGFLLPVLLGVAAGTARTNWEHPVAEWARQLEAAGFADVTVEPLADYWWSPAVLITASQPG</sequence>
<comment type="caution">
    <text evidence="1">The sequence shown here is derived from an EMBL/GenBank/DDBJ whole genome shotgun (WGS) entry which is preliminary data.</text>
</comment>
<dbReference type="GO" id="GO:0008168">
    <property type="term" value="F:methyltransferase activity"/>
    <property type="evidence" value="ECO:0007669"/>
    <property type="project" value="UniProtKB-KW"/>
</dbReference>
<dbReference type="GO" id="GO:0032259">
    <property type="term" value="P:methylation"/>
    <property type="evidence" value="ECO:0007669"/>
    <property type="project" value="UniProtKB-KW"/>
</dbReference>
<evidence type="ECO:0000313" key="1">
    <source>
        <dbReference type="EMBL" id="MBB1156054.1"/>
    </source>
</evidence>
<dbReference type="Gene3D" id="3.40.50.150">
    <property type="entry name" value="Vaccinia Virus protein VP39"/>
    <property type="match status" value="1"/>
</dbReference>
<reference evidence="1 2" key="1">
    <citation type="submission" date="2020-08" db="EMBL/GenBank/DDBJ databases">
        <title>Amycolatopsis sp. nov. DR6-1 isolated from Dendrobium heterocarpum.</title>
        <authorList>
            <person name="Tedsree N."/>
            <person name="Kuncharoen N."/>
            <person name="Likhitwitayawuid K."/>
            <person name="Tanasupawat S."/>
        </authorList>
    </citation>
    <scope>NUCLEOTIDE SEQUENCE [LARGE SCALE GENOMIC DNA]</scope>
    <source>
        <strain evidence="1 2">DR6-1</strain>
    </source>
</reference>
<gene>
    <name evidence="1" type="ORF">H4281_23130</name>
</gene>
<dbReference type="SUPFAM" id="SSF53335">
    <property type="entry name" value="S-adenosyl-L-methionine-dependent methyltransferases"/>
    <property type="match status" value="1"/>
</dbReference>
<protein>
    <submittedName>
        <fullName evidence="1">Class I SAM-dependent methyltransferase</fullName>
    </submittedName>
</protein>
<proteinExistence type="predicted"/>
<accession>A0A7W3VZH6</accession>
<dbReference type="EMBL" id="JACGZW010000007">
    <property type="protein sequence ID" value="MBB1156054.1"/>
    <property type="molecule type" value="Genomic_DNA"/>
</dbReference>
<dbReference type="InterPro" id="IPR029063">
    <property type="entry name" value="SAM-dependent_MTases_sf"/>
</dbReference>
<keyword evidence="1" id="KW-0808">Transferase</keyword>
<organism evidence="1 2">
    <name type="scientific">Amycolatopsis dendrobii</name>
    <dbReference type="NCBI Taxonomy" id="2760662"/>
    <lineage>
        <taxon>Bacteria</taxon>
        <taxon>Bacillati</taxon>
        <taxon>Actinomycetota</taxon>
        <taxon>Actinomycetes</taxon>
        <taxon>Pseudonocardiales</taxon>
        <taxon>Pseudonocardiaceae</taxon>
        <taxon>Amycolatopsis</taxon>
    </lineage>
</organism>
<keyword evidence="1" id="KW-0489">Methyltransferase</keyword>
<keyword evidence="2" id="KW-1185">Reference proteome</keyword>
<dbReference type="Proteomes" id="UP000526734">
    <property type="component" value="Unassembled WGS sequence"/>
</dbReference>
<evidence type="ECO:0000313" key="2">
    <source>
        <dbReference type="Proteomes" id="UP000526734"/>
    </source>
</evidence>